<keyword evidence="3" id="KW-1185">Reference proteome</keyword>
<evidence type="ECO:0000256" key="1">
    <source>
        <dbReference type="SAM" id="MobiDB-lite"/>
    </source>
</evidence>
<reference evidence="2 3" key="1">
    <citation type="submission" date="2016-03" db="EMBL/GenBank/DDBJ databases">
        <title>Choanephora cucurbitarum.</title>
        <authorList>
            <person name="Min B."/>
            <person name="Park H."/>
            <person name="Park J.-H."/>
            <person name="Shin H.-D."/>
            <person name="Choi I.-G."/>
        </authorList>
    </citation>
    <scope>NUCLEOTIDE SEQUENCE [LARGE SCALE GENOMIC DNA]</scope>
    <source>
        <strain evidence="2 3">KUS-F28377</strain>
    </source>
</reference>
<accession>A0A1C7NI79</accession>
<name>A0A1C7NI79_9FUNG</name>
<evidence type="ECO:0000313" key="3">
    <source>
        <dbReference type="Proteomes" id="UP000093000"/>
    </source>
</evidence>
<dbReference type="InParanoid" id="A0A1C7NI79"/>
<feature type="region of interest" description="Disordered" evidence="1">
    <location>
        <begin position="1"/>
        <end position="32"/>
    </location>
</feature>
<dbReference type="EMBL" id="LUGH01000133">
    <property type="protein sequence ID" value="OBZ88755.1"/>
    <property type="molecule type" value="Genomic_DNA"/>
</dbReference>
<comment type="caution">
    <text evidence="2">The sequence shown here is derived from an EMBL/GenBank/DDBJ whole genome shotgun (WGS) entry which is preliminary data.</text>
</comment>
<organism evidence="2 3">
    <name type="scientific">Choanephora cucurbitarum</name>
    <dbReference type="NCBI Taxonomy" id="101091"/>
    <lineage>
        <taxon>Eukaryota</taxon>
        <taxon>Fungi</taxon>
        <taxon>Fungi incertae sedis</taxon>
        <taxon>Mucoromycota</taxon>
        <taxon>Mucoromycotina</taxon>
        <taxon>Mucoromycetes</taxon>
        <taxon>Mucorales</taxon>
        <taxon>Mucorineae</taxon>
        <taxon>Choanephoraceae</taxon>
        <taxon>Choanephoroideae</taxon>
        <taxon>Choanephora</taxon>
    </lineage>
</organism>
<sequence length="106" mass="12369">MSKKIWPSGTVRNTWTMNKPERNYPRTGKIPSFSRQSSSTLLALAPQYCNKDILPFENKNSDSIAFKDYYNTLIFENHLWKKTKIITLAQTVDPHLYSCLEKLLLE</sequence>
<gene>
    <name evidence="2" type="ORF">A0J61_03195</name>
</gene>
<dbReference type="Proteomes" id="UP000093000">
    <property type="component" value="Unassembled WGS sequence"/>
</dbReference>
<dbReference type="AlphaFoldDB" id="A0A1C7NI79"/>
<evidence type="ECO:0000313" key="2">
    <source>
        <dbReference type="EMBL" id="OBZ88755.1"/>
    </source>
</evidence>
<protein>
    <submittedName>
        <fullName evidence="2">Uncharacterized protein</fullName>
    </submittedName>
</protein>
<proteinExistence type="predicted"/>